<keyword evidence="1" id="KW-0418">Kinase</keyword>
<keyword evidence="1" id="KW-0808">Transferase</keyword>
<reference evidence="1" key="1">
    <citation type="submission" date="2018-02" db="EMBL/GenBank/DDBJ databases">
        <title>Rhizophora mucronata_Transcriptome.</title>
        <authorList>
            <person name="Meera S.P."/>
            <person name="Sreeshan A."/>
            <person name="Augustine A."/>
        </authorList>
    </citation>
    <scope>NUCLEOTIDE SEQUENCE</scope>
    <source>
        <tissue evidence="1">Leaf</tissue>
    </source>
</reference>
<proteinExistence type="predicted"/>
<evidence type="ECO:0000313" key="1">
    <source>
        <dbReference type="EMBL" id="MBX29800.1"/>
    </source>
</evidence>
<sequence>MSILSENSIKIQRCSIIVICSSRHSTPSRKLNSISVHFNYINVS</sequence>
<dbReference type="EMBL" id="GGEC01049316">
    <property type="protein sequence ID" value="MBX29800.1"/>
    <property type="molecule type" value="Transcribed_RNA"/>
</dbReference>
<protein>
    <submittedName>
        <fullName evidence="1">Serine/threonine-protein kinase</fullName>
    </submittedName>
</protein>
<name>A0A2P2MHU0_RHIMU</name>
<organism evidence="1">
    <name type="scientific">Rhizophora mucronata</name>
    <name type="common">Asiatic mangrove</name>
    <dbReference type="NCBI Taxonomy" id="61149"/>
    <lineage>
        <taxon>Eukaryota</taxon>
        <taxon>Viridiplantae</taxon>
        <taxon>Streptophyta</taxon>
        <taxon>Embryophyta</taxon>
        <taxon>Tracheophyta</taxon>
        <taxon>Spermatophyta</taxon>
        <taxon>Magnoliopsida</taxon>
        <taxon>eudicotyledons</taxon>
        <taxon>Gunneridae</taxon>
        <taxon>Pentapetalae</taxon>
        <taxon>rosids</taxon>
        <taxon>fabids</taxon>
        <taxon>Malpighiales</taxon>
        <taxon>Rhizophoraceae</taxon>
        <taxon>Rhizophora</taxon>
    </lineage>
</organism>
<dbReference type="GO" id="GO:0016301">
    <property type="term" value="F:kinase activity"/>
    <property type="evidence" value="ECO:0007669"/>
    <property type="project" value="UniProtKB-KW"/>
</dbReference>
<accession>A0A2P2MHU0</accession>
<dbReference type="AlphaFoldDB" id="A0A2P2MHU0"/>